<feature type="DNA-binding region" description="OmpR/PhoB-type" evidence="7">
    <location>
        <begin position="129"/>
        <end position="227"/>
    </location>
</feature>
<dbReference type="InterPro" id="IPR001789">
    <property type="entry name" value="Sig_transdc_resp-reg_receiver"/>
</dbReference>
<dbReference type="PANTHER" id="PTHR48111:SF43">
    <property type="entry name" value="STAGE 0 SPORULATION PROTEIN A HOMOLOG"/>
    <property type="match status" value="1"/>
</dbReference>
<evidence type="ECO:0000256" key="7">
    <source>
        <dbReference type="PROSITE-ProRule" id="PRU01091"/>
    </source>
</evidence>
<dbReference type="CDD" id="cd00383">
    <property type="entry name" value="trans_reg_C"/>
    <property type="match status" value="1"/>
</dbReference>
<dbReference type="HOGENOM" id="CLU_000445_30_3_9"/>
<dbReference type="PROSITE" id="PS51755">
    <property type="entry name" value="OMPR_PHOB"/>
    <property type="match status" value="1"/>
</dbReference>
<dbReference type="InterPro" id="IPR001867">
    <property type="entry name" value="OmpR/PhoB-type_DNA-bd"/>
</dbReference>
<keyword evidence="4 7" id="KW-0238">DNA-binding</keyword>
<proteinExistence type="predicted"/>
<dbReference type="Pfam" id="PF00072">
    <property type="entry name" value="Response_reg"/>
    <property type="match status" value="1"/>
</dbReference>
<gene>
    <name evidence="10" type="ORF">JG29_04210</name>
</gene>
<organism evidence="10 11">
    <name type="scientific">Bombilactobacillus mellis</name>
    <dbReference type="NCBI Taxonomy" id="1218508"/>
    <lineage>
        <taxon>Bacteria</taxon>
        <taxon>Bacillati</taxon>
        <taxon>Bacillota</taxon>
        <taxon>Bacilli</taxon>
        <taxon>Lactobacillales</taxon>
        <taxon>Lactobacillaceae</taxon>
        <taxon>Bombilactobacillus</taxon>
    </lineage>
</organism>
<dbReference type="AlphaFoldDB" id="A0A0F4KY69"/>
<keyword evidence="5" id="KW-0804">Transcription</keyword>
<keyword evidence="11" id="KW-1185">Reference proteome</keyword>
<dbReference type="PANTHER" id="PTHR48111">
    <property type="entry name" value="REGULATOR OF RPOS"/>
    <property type="match status" value="1"/>
</dbReference>
<evidence type="ECO:0000313" key="11">
    <source>
        <dbReference type="Proteomes" id="UP000033695"/>
    </source>
</evidence>
<accession>A0A0F4KY69</accession>
<sequence>MGFLDLTKILLIEDNSDILQAMQERLTKWQYQSFTIENWQQVTQSVVQIEPDLIVMDITLPVFDGFYWTKQIRSFSEVPILFVSAAQMDPNAVRAIASGADDYLVKPFSLDVFISKIQAILRRTQREIKEELLFQNYHLNILTNEVSYQQQTVKLTPTEGLILKLFFLQPDQTLSKEDLRQKIWQSGKFLDDAILNVNMSRLRNKIAPLHLQEHLITERGRGYRLVSS</sequence>
<evidence type="ECO:0000313" key="10">
    <source>
        <dbReference type="EMBL" id="KJY51370.1"/>
    </source>
</evidence>
<dbReference type="EMBL" id="JXBZ01000002">
    <property type="protein sequence ID" value="KJY51370.1"/>
    <property type="molecule type" value="Genomic_DNA"/>
</dbReference>
<dbReference type="Pfam" id="PF00486">
    <property type="entry name" value="Trans_reg_C"/>
    <property type="match status" value="1"/>
</dbReference>
<evidence type="ECO:0000259" key="9">
    <source>
        <dbReference type="PROSITE" id="PS51755"/>
    </source>
</evidence>
<dbReference type="SMART" id="SM00448">
    <property type="entry name" value="REC"/>
    <property type="match status" value="1"/>
</dbReference>
<dbReference type="InterPro" id="IPR036388">
    <property type="entry name" value="WH-like_DNA-bd_sf"/>
</dbReference>
<dbReference type="Gene3D" id="3.40.50.2300">
    <property type="match status" value="1"/>
</dbReference>
<keyword evidence="3" id="KW-0805">Transcription regulation</keyword>
<evidence type="ECO:0000256" key="2">
    <source>
        <dbReference type="ARBA" id="ARBA00023012"/>
    </source>
</evidence>
<dbReference type="GO" id="GO:0032993">
    <property type="term" value="C:protein-DNA complex"/>
    <property type="evidence" value="ECO:0007669"/>
    <property type="project" value="TreeGrafter"/>
</dbReference>
<name>A0A0F4KY69_9LACO</name>
<comment type="caution">
    <text evidence="10">The sequence shown here is derived from an EMBL/GenBank/DDBJ whole genome shotgun (WGS) entry which is preliminary data.</text>
</comment>
<dbReference type="GO" id="GO:0006355">
    <property type="term" value="P:regulation of DNA-templated transcription"/>
    <property type="evidence" value="ECO:0007669"/>
    <property type="project" value="InterPro"/>
</dbReference>
<evidence type="ECO:0000256" key="4">
    <source>
        <dbReference type="ARBA" id="ARBA00023125"/>
    </source>
</evidence>
<keyword evidence="2" id="KW-0902">Two-component regulatory system</keyword>
<keyword evidence="1 6" id="KW-0597">Phosphoprotein</keyword>
<feature type="domain" description="Response regulatory" evidence="8">
    <location>
        <begin position="8"/>
        <end position="121"/>
    </location>
</feature>
<evidence type="ECO:0000256" key="3">
    <source>
        <dbReference type="ARBA" id="ARBA00023015"/>
    </source>
</evidence>
<dbReference type="SUPFAM" id="SSF52172">
    <property type="entry name" value="CheY-like"/>
    <property type="match status" value="1"/>
</dbReference>
<dbReference type="STRING" id="1218508.JG29_04210"/>
<protein>
    <submittedName>
        <fullName evidence="10">Putative response regulator protein GraR</fullName>
    </submittedName>
</protein>
<dbReference type="GO" id="GO:0005829">
    <property type="term" value="C:cytosol"/>
    <property type="evidence" value="ECO:0007669"/>
    <property type="project" value="TreeGrafter"/>
</dbReference>
<evidence type="ECO:0000256" key="5">
    <source>
        <dbReference type="ARBA" id="ARBA00023163"/>
    </source>
</evidence>
<evidence type="ECO:0000259" key="8">
    <source>
        <dbReference type="PROSITE" id="PS50110"/>
    </source>
</evidence>
<feature type="domain" description="OmpR/PhoB-type" evidence="9">
    <location>
        <begin position="129"/>
        <end position="227"/>
    </location>
</feature>
<dbReference type="SMART" id="SM00862">
    <property type="entry name" value="Trans_reg_C"/>
    <property type="match status" value="1"/>
</dbReference>
<dbReference type="InterPro" id="IPR011006">
    <property type="entry name" value="CheY-like_superfamily"/>
</dbReference>
<dbReference type="GO" id="GO:0000976">
    <property type="term" value="F:transcription cis-regulatory region binding"/>
    <property type="evidence" value="ECO:0007669"/>
    <property type="project" value="TreeGrafter"/>
</dbReference>
<feature type="modified residue" description="4-aspartylphosphate" evidence="6">
    <location>
        <position position="57"/>
    </location>
</feature>
<dbReference type="PROSITE" id="PS50110">
    <property type="entry name" value="RESPONSE_REGULATORY"/>
    <property type="match status" value="1"/>
</dbReference>
<dbReference type="Proteomes" id="UP000033695">
    <property type="component" value="Unassembled WGS sequence"/>
</dbReference>
<reference evidence="10 11" key="1">
    <citation type="submission" date="2014-12" db="EMBL/GenBank/DDBJ databases">
        <title>Comparative genomics of the lactic acid bacteria isolated from the honey bee gut.</title>
        <authorList>
            <person name="Ellegaard K.M."/>
            <person name="Tamarit D."/>
            <person name="Javelind E."/>
            <person name="Olofsson T."/>
            <person name="Andersson S.G."/>
            <person name="Vasquez A."/>
        </authorList>
    </citation>
    <scope>NUCLEOTIDE SEQUENCE [LARGE SCALE GENOMIC DNA]</scope>
    <source>
        <strain evidence="10 11">Hon2</strain>
    </source>
</reference>
<dbReference type="GO" id="GO:0000156">
    <property type="term" value="F:phosphorelay response regulator activity"/>
    <property type="evidence" value="ECO:0007669"/>
    <property type="project" value="TreeGrafter"/>
</dbReference>
<evidence type="ECO:0000256" key="1">
    <source>
        <dbReference type="ARBA" id="ARBA00022553"/>
    </source>
</evidence>
<evidence type="ECO:0000256" key="6">
    <source>
        <dbReference type="PROSITE-ProRule" id="PRU00169"/>
    </source>
</evidence>
<dbReference type="Gene3D" id="1.10.10.10">
    <property type="entry name" value="Winged helix-like DNA-binding domain superfamily/Winged helix DNA-binding domain"/>
    <property type="match status" value="1"/>
</dbReference>
<dbReference type="InterPro" id="IPR039420">
    <property type="entry name" value="WalR-like"/>
</dbReference>
<dbReference type="PATRIC" id="fig|1218508.4.peg.429"/>